<proteinExistence type="predicted"/>
<dbReference type="EC" id="3.4.-.-" evidence="3"/>
<keyword evidence="1" id="KW-0732">Signal</keyword>
<evidence type="ECO:0000259" key="2">
    <source>
        <dbReference type="Pfam" id="PF00326"/>
    </source>
</evidence>
<dbReference type="SUPFAM" id="SSF53474">
    <property type="entry name" value="alpha/beta-Hydrolases"/>
    <property type="match status" value="1"/>
</dbReference>
<dbReference type="Gene3D" id="3.40.50.1820">
    <property type="entry name" value="alpha/beta hydrolase"/>
    <property type="match status" value="1"/>
</dbReference>
<feature type="domain" description="Peptidase S9 prolyl oligopeptidase catalytic" evidence="2">
    <location>
        <begin position="122"/>
        <end position="251"/>
    </location>
</feature>
<dbReference type="Proteomes" id="UP001596425">
    <property type="component" value="Unassembled WGS sequence"/>
</dbReference>
<feature type="signal peptide" evidence="1">
    <location>
        <begin position="1"/>
        <end position="20"/>
    </location>
</feature>
<sequence>MLHRLLSTIFVLLLASFCRAGEGKTVWVEGGDYRLKTNVFQSKTIGKKPVLLVVIHGDSPFDKPEYQDFFAQQVAHKSDNLVAVGLLRPGYTDPQGNVSEGERGLSNGDNYNARNTDAIAASIRELKKRYQSGKVVVAGHSGGAAITANILSRHGDLIDDALLVSCPCDVNAWRSGMLQLTGYPVFKGEIDTLSPIEQVAKLSDHTNITMIVGSRDKVAPPELSEGYRAAASKAGKEIRLVRLEKGEHDIFLEPEVIAELTSMLK</sequence>
<reference evidence="4" key="1">
    <citation type="journal article" date="2019" name="Int. J. Syst. Evol. Microbiol.">
        <title>The Global Catalogue of Microorganisms (GCM) 10K type strain sequencing project: providing services to taxonomists for standard genome sequencing and annotation.</title>
        <authorList>
            <consortium name="The Broad Institute Genomics Platform"/>
            <consortium name="The Broad Institute Genome Sequencing Center for Infectious Disease"/>
            <person name="Wu L."/>
            <person name="Ma J."/>
        </authorList>
    </citation>
    <scope>NUCLEOTIDE SEQUENCE [LARGE SCALE GENOMIC DNA]</scope>
    <source>
        <strain evidence="4">CGMCC 1.13718</strain>
    </source>
</reference>
<keyword evidence="4" id="KW-1185">Reference proteome</keyword>
<protein>
    <submittedName>
        <fullName evidence="3">Alpha/beta hydrolase family protein</fullName>
        <ecNumber evidence="3">3.4.-.-</ecNumber>
    </submittedName>
</protein>
<evidence type="ECO:0000313" key="4">
    <source>
        <dbReference type="Proteomes" id="UP001596425"/>
    </source>
</evidence>
<gene>
    <name evidence="3" type="ORF">ACFQBM_17970</name>
</gene>
<name>A0ABW1YRC2_9GAMM</name>
<evidence type="ECO:0000313" key="3">
    <source>
        <dbReference type="EMBL" id="MFC6635181.1"/>
    </source>
</evidence>
<dbReference type="Pfam" id="PF00326">
    <property type="entry name" value="Peptidase_S9"/>
    <property type="match status" value="1"/>
</dbReference>
<accession>A0ABW1YRC2</accession>
<comment type="caution">
    <text evidence="3">The sequence shown here is derived from an EMBL/GenBank/DDBJ whole genome shotgun (WGS) entry which is preliminary data.</text>
</comment>
<organism evidence="3 4">
    <name type="scientific">Microbulbifer taiwanensis</name>
    <dbReference type="NCBI Taxonomy" id="986746"/>
    <lineage>
        <taxon>Bacteria</taxon>
        <taxon>Pseudomonadati</taxon>
        <taxon>Pseudomonadota</taxon>
        <taxon>Gammaproteobacteria</taxon>
        <taxon>Cellvibrionales</taxon>
        <taxon>Microbulbiferaceae</taxon>
        <taxon>Microbulbifer</taxon>
    </lineage>
</organism>
<dbReference type="InterPro" id="IPR029058">
    <property type="entry name" value="AB_hydrolase_fold"/>
</dbReference>
<dbReference type="GO" id="GO:0016787">
    <property type="term" value="F:hydrolase activity"/>
    <property type="evidence" value="ECO:0007669"/>
    <property type="project" value="UniProtKB-KW"/>
</dbReference>
<feature type="chain" id="PRO_5045496827" evidence="1">
    <location>
        <begin position="21"/>
        <end position="265"/>
    </location>
</feature>
<dbReference type="InterPro" id="IPR001375">
    <property type="entry name" value="Peptidase_S9_cat"/>
</dbReference>
<dbReference type="RefSeq" id="WP_193194309.1">
    <property type="nucleotide sequence ID" value="NZ_JBHSVR010000001.1"/>
</dbReference>
<keyword evidence="3" id="KW-0378">Hydrolase</keyword>
<evidence type="ECO:0000256" key="1">
    <source>
        <dbReference type="SAM" id="SignalP"/>
    </source>
</evidence>
<dbReference type="EMBL" id="JBHSVR010000001">
    <property type="protein sequence ID" value="MFC6635181.1"/>
    <property type="molecule type" value="Genomic_DNA"/>
</dbReference>